<dbReference type="Gene3D" id="2.60.40.3670">
    <property type="match status" value="1"/>
</dbReference>
<dbReference type="Pfam" id="PF18571">
    <property type="entry name" value="VWA_3_C"/>
    <property type="match status" value="1"/>
</dbReference>
<comment type="caution">
    <text evidence="3">The sequence shown here is derived from an EMBL/GenBank/DDBJ whole genome shotgun (WGS) entry which is preliminary data.</text>
</comment>
<dbReference type="Proteomes" id="UP001595859">
    <property type="component" value="Unassembled WGS sequence"/>
</dbReference>
<sequence length="444" mass="46864">MTAQPDFAVDVYQNEYLPAGATEVNAIVTVTSAGSPTGQTASGAAAEVIIVDCSGSMHVPRTKLSSAKQATAAAIDTLRDGVEFAVVAGTDDARLVYPYRHGLVVASPTTRAEAKDAVAKLAANGGTAIGRWLALADSLFATSTAPMRHAILLTDGQNMHETPRQLAATLQQVTGHFVCDCRGVGTDWEVKELRTIADALLGTVDIIAEPEDLEADFRAMAAGAMGKAVADVSLRLWTPQGATVRFVKQVEPTLVDLTGRRTDTTPREGDYPTGSWGSETRDYHVCVQVPAAATGEKMMAGRVSLVVPGTGGDSDQVLGKGRILAVWTEDTALSTRINREVAHYTGQAELADAIQEGLEARKAGDVETATAKLGRAVQLATETGHSDTAKLLAKVVDVEDARTGTVRLKRKVEAVDEMTLDTRSSKTMRVRKKQPDTVPGAEGA</sequence>
<gene>
    <name evidence="3" type="ORF">ACFPCV_29285</name>
</gene>
<feature type="region of interest" description="Disordered" evidence="1">
    <location>
        <begin position="423"/>
        <end position="444"/>
    </location>
</feature>
<dbReference type="SMART" id="SM00327">
    <property type="entry name" value="VWA"/>
    <property type="match status" value="1"/>
</dbReference>
<dbReference type="Gene3D" id="1.20.120.1690">
    <property type="match status" value="1"/>
</dbReference>
<name>A0ABV9SAX7_9PSEU</name>
<proteinExistence type="predicted"/>
<dbReference type="InterPro" id="IPR041176">
    <property type="entry name" value="VWA_3_C"/>
</dbReference>
<dbReference type="Pfam" id="PF13768">
    <property type="entry name" value="VWA_3"/>
    <property type="match status" value="1"/>
</dbReference>
<dbReference type="PROSITE" id="PS50234">
    <property type="entry name" value="VWFA"/>
    <property type="match status" value="1"/>
</dbReference>
<keyword evidence="4" id="KW-1185">Reference proteome</keyword>
<feature type="domain" description="VWFA" evidence="2">
    <location>
        <begin position="46"/>
        <end position="229"/>
    </location>
</feature>
<dbReference type="Gene3D" id="3.40.50.410">
    <property type="entry name" value="von Willebrand factor, type A domain"/>
    <property type="match status" value="1"/>
</dbReference>
<dbReference type="CDD" id="cd00198">
    <property type="entry name" value="vWFA"/>
    <property type="match status" value="1"/>
</dbReference>
<dbReference type="RefSeq" id="WP_378059603.1">
    <property type="nucleotide sequence ID" value="NZ_JBHSIS010000020.1"/>
</dbReference>
<dbReference type="SUPFAM" id="SSF53300">
    <property type="entry name" value="vWA-like"/>
    <property type="match status" value="1"/>
</dbReference>
<dbReference type="InterPro" id="IPR036465">
    <property type="entry name" value="vWFA_dom_sf"/>
</dbReference>
<dbReference type="InterPro" id="IPR002035">
    <property type="entry name" value="VWF_A"/>
</dbReference>
<evidence type="ECO:0000313" key="4">
    <source>
        <dbReference type="Proteomes" id="UP001595859"/>
    </source>
</evidence>
<evidence type="ECO:0000313" key="3">
    <source>
        <dbReference type="EMBL" id="MFC4857612.1"/>
    </source>
</evidence>
<accession>A0ABV9SAX7</accession>
<evidence type="ECO:0000256" key="1">
    <source>
        <dbReference type="SAM" id="MobiDB-lite"/>
    </source>
</evidence>
<reference evidence="4" key="1">
    <citation type="journal article" date="2019" name="Int. J. Syst. Evol. Microbiol.">
        <title>The Global Catalogue of Microorganisms (GCM) 10K type strain sequencing project: providing services to taxonomists for standard genome sequencing and annotation.</title>
        <authorList>
            <consortium name="The Broad Institute Genomics Platform"/>
            <consortium name="The Broad Institute Genome Sequencing Center for Infectious Disease"/>
            <person name="Wu L."/>
            <person name="Ma J."/>
        </authorList>
    </citation>
    <scope>NUCLEOTIDE SEQUENCE [LARGE SCALE GENOMIC DNA]</scope>
    <source>
        <strain evidence="4">ZS-22-S1</strain>
    </source>
</reference>
<organism evidence="3 4">
    <name type="scientific">Actinophytocola glycyrrhizae</name>
    <dbReference type="NCBI Taxonomy" id="2044873"/>
    <lineage>
        <taxon>Bacteria</taxon>
        <taxon>Bacillati</taxon>
        <taxon>Actinomycetota</taxon>
        <taxon>Actinomycetes</taxon>
        <taxon>Pseudonocardiales</taxon>
        <taxon>Pseudonocardiaceae</taxon>
    </lineage>
</organism>
<protein>
    <submittedName>
        <fullName evidence="3">VWA domain-containing protein</fullName>
    </submittedName>
</protein>
<dbReference type="EMBL" id="JBHSIS010000020">
    <property type="protein sequence ID" value="MFC4857612.1"/>
    <property type="molecule type" value="Genomic_DNA"/>
</dbReference>
<evidence type="ECO:0000259" key="2">
    <source>
        <dbReference type="PROSITE" id="PS50234"/>
    </source>
</evidence>